<evidence type="ECO:0000256" key="1">
    <source>
        <dbReference type="SAM" id="SignalP"/>
    </source>
</evidence>
<accession>A0ABW7LKW5</accession>
<comment type="caution">
    <text evidence="2">The sequence shown here is derived from an EMBL/GenBank/DDBJ whole genome shotgun (WGS) entry which is preliminary data.</text>
</comment>
<feature type="chain" id="PRO_5045420289" evidence="1">
    <location>
        <begin position="24"/>
        <end position="110"/>
    </location>
</feature>
<reference evidence="2 3" key="1">
    <citation type="submission" date="2024-10" db="EMBL/GenBank/DDBJ databases">
        <title>Paracoccus drimophilus sp. nov., a novel bacterium from corn roots in Hunan.</title>
        <authorList>
            <person name="Li X."/>
        </authorList>
    </citation>
    <scope>NUCLEOTIDE SEQUENCE [LARGE SCALE GENOMIC DNA]</scope>
    <source>
        <strain evidence="2 3">NGMCC 1.201697</strain>
    </source>
</reference>
<sequence>MRMLAPACLAVIAAFGPAPPAAAQTLLFQGATESDDQLRQLYDEAGNLCLHNPSRDVRIAVACKSMLIYGLALNERGWCLGHEAEPNALKAWHRCEAGSDRFSRDQLTLF</sequence>
<evidence type="ECO:0000313" key="2">
    <source>
        <dbReference type="EMBL" id="MFH5774829.1"/>
    </source>
</evidence>
<name>A0ABW7LKW5_9RHOB</name>
<dbReference type="RefSeq" id="WP_395133916.1">
    <property type="nucleotide sequence ID" value="NZ_JBIMPR010000008.1"/>
</dbReference>
<dbReference type="EMBL" id="JBIMPR010000008">
    <property type="protein sequence ID" value="MFH5774829.1"/>
    <property type="molecule type" value="Genomic_DNA"/>
</dbReference>
<evidence type="ECO:0000313" key="3">
    <source>
        <dbReference type="Proteomes" id="UP001609376"/>
    </source>
</evidence>
<feature type="signal peptide" evidence="1">
    <location>
        <begin position="1"/>
        <end position="23"/>
    </location>
</feature>
<keyword evidence="1" id="KW-0732">Signal</keyword>
<gene>
    <name evidence="2" type="ORF">ACHFJ0_11320</name>
</gene>
<keyword evidence="3" id="KW-1185">Reference proteome</keyword>
<proteinExistence type="predicted"/>
<protein>
    <submittedName>
        <fullName evidence="2">Uncharacterized protein</fullName>
    </submittedName>
</protein>
<organism evidence="2 3">
    <name type="scientific">Paracoccus broussonetiae subsp. drimophilus</name>
    <dbReference type="NCBI Taxonomy" id="3373869"/>
    <lineage>
        <taxon>Bacteria</taxon>
        <taxon>Pseudomonadati</taxon>
        <taxon>Pseudomonadota</taxon>
        <taxon>Alphaproteobacteria</taxon>
        <taxon>Rhodobacterales</taxon>
        <taxon>Paracoccaceae</taxon>
        <taxon>Paracoccus</taxon>
        <taxon>Paracoccus broussonetiae</taxon>
    </lineage>
</organism>
<dbReference type="Proteomes" id="UP001609376">
    <property type="component" value="Unassembled WGS sequence"/>
</dbReference>